<sequence>MAVIHSSLVFFALWSMSLLVNAMSTPTRDVSTLTKRDSPQGVLIGCYPGGAGGCPCPTDKFGDAGVLINVFPGYQCAYPSGACSWNDRNGELDNVAQDNCPSSAPCPSSGCTCPLDKKKDIGVMINYFTGYQCAYPNGACTWDENGSLTNVRQGNCPSSAQCNKFKREEEGARI</sequence>
<keyword evidence="3" id="KW-1185">Reference proteome</keyword>
<dbReference type="Proteomes" id="UP001497453">
    <property type="component" value="Chromosome 2"/>
</dbReference>
<organism evidence="2 3">
    <name type="scientific">Somion occarium</name>
    <dbReference type="NCBI Taxonomy" id="3059160"/>
    <lineage>
        <taxon>Eukaryota</taxon>
        <taxon>Fungi</taxon>
        <taxon>Dikarya</taxon>
        <taxon>Basidiomycota</taxon>
        <taxon>Agaricomycotina</taxon>
        <taxon>Agaricomycetes</taxon>
        <taxon>Polyporales</taxon>
        <taxon>Cerrenaceae</taxon>
        <taxon>Somion</taxon>
    </lineage>
</organism>
<evidence type="ECO:0000313" key="3">
    <source>
        <dbReference type="Proteomes" id="UP001497453"/>
    </source>
</evidence>
<dbReference type="EMBL" id="OZ037945">
    <property type="protein sequence ID" value="CAL1701828.1"/>
    <property type="molecule type" value="Genomic_DNA"/>
</dbReference>
<name>A0ABP1D4E0_9APHY</name>
<feature type="signal peptide" evidence="1">
    <location>
        <begin position="1"/>
        <end position="22"/>
    </location>
</feature>
<keyword evidence="1" id="KW-0732">Signal</keyword>
<reference evidence="3" key="1">
    <citation type="submission" date="2024-04" db="EMBL/GenBank/DDBJ databases">
        <authorList>
            <person name="Shaw F."/>
            <person name="Minotto A."/>
        </authorList>
    </citation>
    <scope>NUCLEOTIDE SEQUENCE [LARGE SCALE GENOMIC DNA]</scope>
</reference>
<proteinExistence type="predicted"/>
<evidence type="ECO:0000256" key="1">
    <source>
        <dbReference type="SAM" id="SignalP"/>
    </source>
</evidence>
<accession>A0ABP1D4E0</accession>
<protein>
    <submittedName>
        <fullName evidence="2">Uncharacterized protein</fullName>
    </submittedName>
</protein>
<gene>
    <name evidence="2" type="ORF">GFSPODELE1_LOCUS3777</name>
</gene>
<evidence type="ECO:0000313" key="2">
    <source>
        <dbReference type="EMBL" id="CAL1701828.1"/>
    </source>
</evidence>
<feature type="chain" id="PRO_5046301539" evidence="1">
    <location>
        <begin position="23"/>
        <end position="174"/>
    </location>
</feature>